<dbReference type="InterPro" id="IPR012292">
    <property type="entry name" value="Globin/Proto"/>
</dbReference>
<evidence type="ECO:0000313" key="7">
    <source>
        <dbReference type="Proteomes" id="UP000193804"/>
    </source>
</evidence>
<evidence type="ECO:0000256" key="2">
    <source>
        <dbReference type="ARBA" id="ARBA00022617"/>
    </source>
</evidence>
<dbReference type="RefSeq" id="WP_085518440.1">
    <property type="nucleotide sequence ID" value="NZ_FXAW01000007.1"/>
</dbReference>
<evidence type="ECO:0000256" key="1">
    <source>
        <dbReference type="ARBA" id="ARBA00022448"/>
    </source>
</evidence>
<dbReference type="InterPro" id="IPR009050">
    <property type="entry name" value="Globin-like_sf"/>
</dbReference>
<keyword evidence="7" id="KW-1185">Reference proteome</keyword>
<dbReference type="OrthoDB" id="25954at2"/>
<keyword evidence="1" id="KW-0813">Transport</keyword>
<sequence>MPKKDLTQKEDIQLLVDSFYEKVLKDETIGYIFTEVAKLDVPAHMPIMYDFWSSVLLGTTEYKRNPMDKHFALNEKEPLQKEHFDRWLELWFETVDELFEGATAKEAKTRASTIGRLMLFKMEEARS</sequence>
<dbReference type="GO" id="GO:0046872">
    <property type="term" value="F:metal ion binding"/>
    <property type="evidence" value="ECO:0007669"/>
    <property type="project" value="UniProtKB-KW"/>
</dbReference>
<dbReference type="InterPro" id="IPR001486">
    <property type="entry name" value="Hemoglobin_trunc"/>
</dbReference>
<dbReference type="SUPFAM" id="SSF46458">
    <property type="entry name" value="Globin-like"/>
    <property type="match status" value="1"/>
</dbReference>
<evidence type="ECO:0000256" key="5">
    <source>
        <dbReference type="PIRSR" id="PIRSR601486-1"/>
    </source>
</evidence>
<keyword evidence="2 5" id="KW-0349">Heme</keyword>
<dbReference type="Pfam" id="PF01152">
    <property type="entry name" value="Bac_globin"/>
    <property type="match status" value="1"/>
</dbReference>
<name>A0A1X7KZL4_9BACT</name>
<keyword evidence="3 5" id="KW-0479">Metal-binding</keyword>
<evidence type="ECO:0000256" key="3">
    <source>
        <dbReference type="ARBA" id="ARBA00022723"/>
    </source>
</evidence>
<dbReference type="GO" id="GO:0020037">
    <property type="term" value="F:heme binding"/>
    <property type="evidence" value="ECO:0007669"/>
    <property type="project" value="InterPro"/>
</dbReference>
<dbReference type="Proteomes" id="UP000193804">
    <property type="component" value="Unassembled WGS sequence"/>
</dbReference>
<proteinExistence type="predicted"/>
<evidence type="ECO:0000256" key="4">
    <source>
        <dbReference type="ARBA" id="ARBA00023004"/>
    </source>
</evidence>
<feature type="binding site" description="distal binding residue" evidence="5">
    <location>
        <position position="44"/>
    </location>
    <ligand>
        <name>heme</name>
        <dbReference type="ChEBI" id="CHEBI:30413"/>
    </ligand>
    <ligandPart>
        <name>Fe</name>
        <dbReference type="ChEBI" id="CHEBI:18248"/>
    </ligandPart>
</feature>
<dbReference type="AlphaFoldDB" id="A0A1X7KZL4"/>
<evidence type="ECO:0000313" key="6">
    <source>
        <dbReference type="EMBL" id="SMG46797.1"/>
    </source>
</evidence>
<dbReference type="GO" id="GO:0019825">
    <property type="term" value="F:oxygen binding"/>
    <property type="evidence" value="ECO:0007669"/>
    <property type="project" value="InterPro"/>
</dbReference>
<organism evidence="6 7">
    <name type="scientific">Marivirga sericea</name>
    <dbReference type="NCBI Taxonomy" id="1028"/>
    <lineage>
        <taxon>Bacteria</taxon>
        <taxon>Pseudomonadati</taxon>
        <taxon>Bacteroidota</taxon>
        <taxon>Cytophagia</taxon>
        <taxon>Cytophagales</taxon>
        <taxon>Marivirgaceae</taxon>
        <taxon>Marivirga</taxon>
    </lineage>
</organism>
<accession>A0A1X7KZL4</accession>
<dbReference type="CDD" id="cd08916">
    <property type="entry name" value="TrHb3_P"/>
    <property type="match status" value="1"/>
</dbReference>
<keyword evidence="4 5" id="KW-0408">Iron</keyword>
<dbReference type="EMBL" id="FXAW01000007">
    <property type="protein sequence ID" value="SMG46797.1"/>
    <property type="molecule type" value="Genomic_DNA"/>
</dbReference>
<reference evidence="7" key="1">
    <citation type="submission" date="2017-04" db="EMBL/GenBank/DDBJ databases">
        <authorList>
            <person name="Varghese N."/>
            <person name="Submissions S."/>
        </authorList>
    </citation>
    <scope>NUCLEOTIDE SEQUENCE [LARGE SCALE GENOMIC DNA]</scope>
    <source>
        <strain evidence="7">DSM 4125</strain>
    </source>
</reference>
<protein>
    <submittedName>
        <fullName evidence="6">Hemoglobin</fullName>
    </submittedName>
</protein>
<dbReference type="STRING" id="1028.SAMN05661096_03306"/>
<dbReference type="Gene3D" id="1.10.490.10">
    <property type="entry name" value="Globins"/>
    <property type="match status" value="1"/>
</dbReference>
<gene>
    <name evidence="6" type="ORF">SAMN05661096_03306</name>
</gene>